<name>A0ABR6F1F6_9SPHI</name>
<sequence length="291" mass="33658">MTKIAYVSYHIQEVYTPITEDEESTLLNFLLEKGLAIERVIWNDPLVDWEKYNLAILKSPWDYTDHLTDFKQWLDHLESLGIKLLNPFDKVRWNMDKHYLQEIADAGLPVIKSLYLEKGSVLNLSSLLAGFNVDQLIIKPCVSAGAKHTYVLREDNFADHQEQINDLLKENAFIVQPFMKEVFEGEWSFLFFNGNFSHCLLKVPKDGEFRVQHYYGGSVSVQETADKYIQEAKAYVDQFAKGCLYARVDGLLVNDQLNLMELELIEPYLFLNSHPGSLENYYQALTVQLNS</sequence>
<organism evidence="2 3">
    <name type="scientific">Pedobacter gandavensis</name>
    <dbReference type="NCBI Taxonomy" id="2679963"/>
    <lineage>
        <taxon>Bacteria</taxon>
        <taxon>Pseudomonadati</taxon>
        <taxon>Bacteroidota</taxon>
        <taxon>Sphingobacteriia</taxon>
        <taxon>Sphingobacteriales</taxon>
        <taxon>Sphingobacteriaceae</taxon>
        <taxon>Pedobacter</taxon>
    </lineage>
</organism>
<dbReference type="Proteomes" id="UP000636110">
    <property type="component" value="Unassembled WGS sequence"/>
</dbReference>
<protein>
    <recommendedName>
        <fullName evidence="1">Prokaryotic glutathione synthetase ATP-binding domain-containing protein</fullName>
    </recommendedName>
</protein>
<dbReference type="InterPro" id="IPR053191">
    <property type="entry name" value="DcsG_Biosynth_Enzyme"/>
</dbReference>
<dbReference type="SUPFAM" id="SSF56059">
    <property type="entry name" value="Glutathione synthetase ATP-binding domain-like"/>
    <property type="match status" value="1"/>
</dbReference>
<dbReference type="RefSeq" id="WP_182961114.1">
    <property type="nucleotide sequence ID" value="NZ_WNXC01000009.1"/>
</dbReference>
<dbReference type="Gene3D" id="3.30.470.20">
    <property type="entry name" value="ATP-grasp fold, B domain"/>
    <property type="match status" value="1"/>
</dbReference>
<proteinExistence type="predicted"/>
<gene>
    <name evidence="2" type="ORF">GM920_20810</name>
</gene>
<dbReference type="PANTHER" id="PTHR39217">
    <property type="match status" value="1"/>
</dbReference>
<evidence type="ECO:0000313" key="2">
    <source>
        <dbReference type="EMBL" id="MBB2151354.1"/>
    </source>
</evidence>
<comment type="caution">
    <text evidence="2">The sequence shown here is derived from an EMBL/GenBank/DDBJ whole genome shotgun (WGS) entry which is preliminary data.</text>
</comment>
<evidence type="ECO:0000313" key="3">
    <source>
        <dbReference type="Proteomes" id="UP000636110"/>
    </source>
</evidence>
<evidence type="ECO:0000259" key="1">
    <source>
        <dbReference type="Pfam" id="PF02955"/>
    </source>
</evidence>
<dbReference type="Pfam" id="PF02955">
    <property type="entry name" value="GSH-S_ATP"/>
    <property type="match status" value="1"/>
</dbReference>
<dbReference type="PANTHER" id="PTHR39217:SF1">
    <property type="entry name" value="GLUTATHIONE SYNTHETASE"/>
    <property type="match status" value="1"/>
</dbReference>
<feature type="domain" description="Prokaryotic glutathione synthetase ATP-binding" evidence="1">
    <location>
        <begin position="134"/>
        <end position="249"/>
    </location>
</feature>
<keyword evidence="3" id="KW-1185">Reference proteome</keyword>
<reference evidence="2 3" key="1">
    <citation type="submission" date="2019-11" db="EMBL/GenBank/DDBJ databases">
        <title>Description of Pedobacter sp. LMG 31462T.</title>
        <authorList>
            <person name="Carlier A."/>
            <person name="Qi S."/>
            <person name="Vandamme P."/>
        </authorList>
    </citation>
    <scope>NUCLEOTIDE SEQUENCE [LARGE SCALE GENOMIC DNA]</scope>
    <source>
        <strain evidence="2 3">LMG 31462</strain>
    </source>
</reference>
<accession>A0ABR6F1F6</accession>
<dbReference type="InterPro" id="IPR004218">
    <property type="entry name" value="GSHS_ATP-bd"/>
</dbReference>
<dbReference type="EMBL" id="WNXC01000009">
    <property type="protein sequence ID" value="MBB2151354.1"/>
    <property type="molecule type" value="Genomic_DNA"/>
</dbReference>